<name>A0A812GS24_9DINO</name>
<dbReference type="Proteomes" id="UP000604046">
    <property type="component" value="Unassembled WGS sequence"/>
</dbReference>
<protein>
    <submittedName>
        <fullName evidence="3">Ovca2 protein</fullName>
    </submittedName>
</protein>
<dbReference type="PANTHER" id="PTHR48070">
    <property type="entry name" value="ESTERASE OVCA2"/>
    <property type="match status" value="1"/>
</dbReference>
<evidence type="ECO:0000256" key="1">
    <source>
        <dbReference type="ARBA" id="ARBA00022801"/>
    </source>
</evidence>
<dbReference type="EMBL" id="CAJNDS010000034">
    <property type="protein sequence ID" value="CAE6926778.1"/>
    <property type="molecule type" value="Genomic_DNA"/>
</dbReference>
<comment type="caution">
    <text evidence="3">The sequence shown here is derived from an EMBL/GenBank/DDBJ whole genome shotgun (WGS) entry which is preliminary data.</text>
</comment>
<sequence length="626" mass="70176">MVVINVSSSRKASEPKLLRLLALHGHGDKHRQFCQHLENFLQEVLANDDPANLEVECRCIAAPYPDLTRADRHMWWRYDEEGKGDRPLDWAEMEMSLTKIAEELQGASPPYDGVVGFSQGAEMVHSIALLHHRGDPRFLGAFMPRFVVSFSGAVNPGHFESVGGWGLPRNVPAPYLGPRGTLTLPCLFIGDYSTDGWYSASRFDTTTLLYMQPLVLQHNQRHRLPKFSDTSSPQVVRRSSFGQLSLGSHCYCEPSACEMRRKFKDLCLTDGQCVRCAAAGGATCDDESLRSTLEGCITQHPTQASESWFNSVPDWTRQAESVTIGDPLDSQCLEVESFSLNRNLVEHGLPLMLRVGEIGNRFSEYFVCVHKGGENFSLLDRRISREKHNFHYAWEDVSIYHYVQPLLPQVDESSPEVASERPAQALKSYYTDEVVRCTFNDKCNPRQIDLMFKTKQALQCWVNLLQSKLLVKMSQVVHPSLSPCGEEITLPTLSPSSLPLPQVPCAHLNLDSPKAEAACKSEARHISRAVVTCGCQTVWVPSPPATTTASPQNGSEVRVNSTFSVKLERAVVFLNCFRRCMLSVLYLKGAAFLTGTQKRIFRGLNMQRPRALELFMPRPPFRSPPD</sequence>
<dbReference type="GO" id="GO:0005737">
    <property type="term" value="C:cytoplasm"/>
    <property type="evidence" value="ECO:0007669"/>
    <property type="project" value="TreeGrafter"/>
</dbReference>
<dbReference type="InterPro" id="IPR005645">
    <property type="entry name" value="FSH-like_dom"/>
</dbReference>
<dbReference type="GO" id="GO:0016787">
    <property type="term" value="F:hydrolase activity"/>
    <property type="evidence" value="ECO:0007669"/>
    <property type="project" value="UniProtKB-KW"/>
</dbReference>
<dbReference type="Gene3D" id="3.40.50.1820">
    <property type="entry name" value="alpha/beta hydrolase"/>
    <property type="match status" value="1"/>
</dbReference>
<accession>A0A812GS24</accession>
<dbReference type="InterPro" id="IPR029058">
    <property type="entry name" value="AB_hydrolase_fold"/>
</dbReference>
<dbReference type="Pfam" id="PF03959">
    <property type="entry name" value="FSH1"/>
    <property type="match status" value="1"/>
</dbReference>
<organism evidence="3 4">
    <name type="scientific">Symbiodinium natans</name>
    <dbReference type="NCBI Taxonomy" id="878477"/>
    <lineage>
        <taxon>Eukaryota</taxon>
        <taxon>Sar</taxon>
        <taxon>Alveolata</taxon>
        <taxon>Dinophyceae</taxon>
        <taxon>Suessiales</taxon>
        <taxon>Symbiodiniaceae</taxon>
        <taxon>Symbiodinium</taxon>
    </lineage>
</organism>
<dbReference type="PANTHER" id="PTHR48070:SF6">
    <property type="entry name" value="ESTERASE OVCA2"/>
    <property type="match status" value="1"/>
</dbReference>
<reference evidence="3" key="1">
    <citation type="submission" date="2021-02" db="EMBL/GenBank/DDBJ databases">
        <authorList>
            <person name="Dougan E. K."/>
            <person name="Rhodes N."/>
            <person name="Thang M."/>
            <person name="Chan C."/>
        </authorList>
    </citation>
    <scope>NUCLEOTIDE SEQUENCE</scope>
</reference>
<dbReference type="GO" id="GO:0005634">
    <property type="term" value="C:nucleus"/>
    <property type="evidence" value="ECO:0007669"/>
    <property type="project" value="TreeGrafter"/>
</dbReference>
<keyword evidence="1" id="KW-0378">Hydrolase</keyword>
<evidence type="ECO:0000259" key="2">
    <source>
        <dbReference type="Pfam" id="PF03959"/>
    </source>
</evidence>
<dbReference type="InterPro" id="IPR050593">
    <property type="entry name" value="LovG"/>
</dbReference>
<keyword evidence="4" id="KW-1185">Reference proteome</keyword>
<gene>
    <name evidence="3" type="primary">ovca2</name>
    <name evidence="3" type="ORF">SNAT2548_LOCUS678</name>
</gene>
<feature type="domain" description="Serine hydrolase" evidence="2">
    <location>
        <begin position="18"/>
        <end position="230"/>
    </location>
</feature>
<evidence type="ECO:0000313" key="3">
    <source>
        <dbReference type="EMBL" id="CAE6926778.1"/>
    </source>
</evidence>
<evidence type="ECO:0000313" key="4">
    <source>
        <dbReference type="Proteomes" id="UP000604046"/>
    </source>
</evidence>
<proteinExistence type="predicted"/>
<dbReference type="OrthoDB" id="415575at2759"/>
<dbReference type="SUPFAM" id="SSF53474">
    <property type="entry name" value="alpha/beta-Hydrolases"/>
    <property type="match status" value="1"/>
</dbReference>
<dbReference type="AlphaFoldDB" id="A0A812GS24"/>